<dbReference type="Proteomes" id="UP000726170">
    <property type="component" value="Unassembled WGS sequence"/>
</dbReference>
<dbReference type="PANTHER" id="PTHR43190:SF3">
    <property type="entry name" value="N-ACETYL-D-GLUCOSAMINE KINASE"/>
    <property type="match status" value="1"/>
</dbReference>
<accession>A0ABS6EFX5</accession>
<gene>
    <name evidence="2" type="ORF">KQI86_03455</name>
</gene>
<dbReference type="InterPro" id="IPR052519">
    <property type="entry name" value="Euk-type_GlcNAc_Kinase"/>
</dbReference>
<evidence type="ECO:0000259" key="1">
    <source>
        <dbReference type="Pfam" id="PF01869"/>
    </source>
</evidence>
<dbReference type="PANTHER" id="PTHR43190">
    <property type="entry name" value="N-ACETYL-D-GLUCOSAMINE KINASE"/>
    <property type="match status" value="1"/>
</dbReference>
<dbReference type="RefSeq" id="WP_216437753.1">
    <property type="nucleotide sequence ID" value="NZ_JAHLQF010000001.1"/>
</dbReference>
<name>A0ABS6EFX5_9CLOT</name>
<evidence type="ECO:0000313" key="2">
    <source>
        <dbReference type="EMBL" id="MBU5483370.1"/>
    </source>
</evidence>
<comment type="caution">
    <text evidence="2">The sequence shown here is derived from an EMBL/GenBank/DDBJ whole genome shotgun (WGS) entry which is preliminary data.</text>
</comment>
<sequence length="336" mass="37190">MKDKVSLPVLSIDGGGTKCLSVLLDYESNIVGVGESGSCNYQSIGEEKSKESIKNSIFNAIETYQKKHSYDISKIECVIAGIAGNDTGKDKKVMERIFKTIFDELNITVDKYALENDAYITLNGALEEREGVLIISGTGSICYGKNNKNQYYRAGGWGYILGDEGSGFWIGSQAIKFIFHSEDGRKENTLLKESVLNSLKLENVEELMGWVYSENYSIKKVAALTKDVFKSASYGDKVALKILDMAAEELLSHLNVVVNKLHLKEDFTLALLGGVLENSALLKDILVKKVMENYNECNIVHIDVKPIFGAIILGLKHSNLLTPLNMQKVKEQVVIL</sequence>
<feature type="domain" description="ATPase BadF/BadG/BcrA/BcrD type" evidence="1">
    <location>
        <begin position="12"/>
        <end position="314"/>
    </location>
</feature>
<evidence type="ECO:0000313" key="3">
    <source>
        <dbReference type="Proteomes" id="UP000726170"/>
    </source>
</evidence>
<proteinExistence type="predicted"/>
<protein>
    <recommendedName>
        <fullName evidence="1">ATPase BadF/BadG/BcrA/BcrD type domain-containing protein</fullName>
    </recommendedName>
</protein>
<keyword evidence="3" id="KW-1185">Reference proteome</keyword>
<dbReference type="CDD" id="cd24007">
    <property type="entry name" value="ASKHA_NBD_eukNAGK-like"/>
    <property type="match status" value="1"/>
</dbReference>
<organism evidence="2 3">
    <name type="scientific">Clostridium mobile</name>
    <dbReference type="NCBI Taxonomy" id="2841512"/>
    <lineage>
        <taxon>Bacteria</taxon>
        <taxon>Bacillati</taxon>
        <taxon>Bacillota</taxon>
        <taxon>Clostridia</taxon>
        <taxon>Eubacteriales</taxon>
        <taxon>Clostridiaceae</taxon>
        <taxon>Clostridium</taxon>
    </lineage>
</organism>
<dbReference type="Pfam" id="PF01869">
    <property type="entry name" value="BcrAD_BadFG"/>
    <property type="match status" value="1"/>
</dbReference>
<dbReference type="EMBL" id="JAHLQF010000001">
    <property type="protein sequence ID" value="MBU5483370.1"/>
    <property type="molecule type" value="Genomic_DNA"/>
</dbReference>
<dbReference type="InterPro" id="IPR002731">
    <property type="entry name" value="ATPase_BadF"/>
</dbReference>
<reference evidence="2 3" key="1">
    <citation type="submission" date="2021-06" db="EMBL/GenBank/DDBJ databases">
        <authorList>
            <person name="Sun Q."/>
            <person name="Li D."/>
        </authorList>
    </citation>
    <scope>NUCLEOTIDE SEQUENCE [LARGE SCALE GENOMIC DNA]</scope>
    <source>
        <strain evidence="2 3">MSJ-11</strain>
    </source>
</reference>